<comment type="caution">
    <text evidence="1">The sequence shown here is derived from an EMBL/GenBank/DDBJ whole genome shotgun (WGS) entry which is preliminary data.</text>
</comment>
<protein>
    <submittedName>
        <fullName evidence="1">Dynactin p62 family-domain-containing protein</fullName>
    </submittedName>
</protein>
<name>A0ACC3T1I6_LIPKO</name>
<proteinExistence type="predicted"/>
<accession>A0ACC3T1I6</accession>
<organism evidence="1 2">
    <name type="scientific">Lipomyces kononenkoae</name>
    <name type="common">Yeast</name>
    <dbReference type="NCBI Taxonomy" id="34357"/>
    <lineage>
        <taxon>Eukaryota</taxon>
        <taxon>Fungi</taxon>
        <taxon>Dikarya</taxon>
        <taxon>Ascomycota</taxon>
        <taxon>Saccharomycotina</taxon>
        <taxon>Lipomycetes</taxon>
        <taxon>Lipomycetales</taxon>
        <taxon>Lipomycetaceae</taxon>
        <taxon>Lipomyces</taxon>
    </lineage>
</organism>
<dbReference type="Proteomes" id="UP001433508">
    <property type="component" value="Unassembled WGS sequence"/>
</dbReference>
<evidence type="ECO:0000313" key="1">
    <source>
        <dbReference type="EMBL" id="KAK9237380.1"/>
    </source>
</evidence>
<reference evidence="2" key="1">
    <citation type="journal article" date="2024" name="Front. Bioeng. Biotechnol.">
        <title>Genome-scale model development and genomic sequencing of the oleaginous clade Lipomyces.</title>
        <authorList>
            <person name="Czajka J.J."/>
            <person name="Han Y."/>
            <person name="Kim J."/>
            <person name="Mondo S.J."/>
            <person name="Hofstad B.A."/>
            <person name="Robles A."/>
            <person name="Haridas S."/>
            <person name="Riley R."/>
            <person name="LaButti K."/>
            <person name="Pangilinan J."/>
            <person name="Andreopoulos W."/>
            <person name="Lipzen A."/>
            <person name="Yan J."/>
            <person name="Wang M."/>
            <person name="Ng V."/>
            <person name="Grigoriev I.V."/>
            <person name="Spatafora J.W."/>
            <person name="Magnuson J.K."/>
            <person name="Baker S.E."/>
            <person name="Pomraning K.R."/>
        </authorList>
    </citation>
    <scope>NUCLEOTIDE SEQUENCE [LARGE SCALE GENOMIC DNA]</scope>
    <source>
        <strain evidence="2">CBS 7786</strain>
    </source>
</reference>
<evidence type="ECO:0000313" key="2">
    <source>
        <dbReference type="Proteomes" id="UP001433508"/>
    </source>
</evidence>
<keyword evidence="2" id="KW-1185">Reference proteome</keyword>
<sequence>MTARRYPFLRIHCPCAEPVTDDQDDSDPESLSKPTPPTPETTTTLELPPSLESPFALHTLNSLYFCDVCMVLRCERCVVEEVVQTYCPACLHVYSADTAGGGNEPSKVTRKGVRGDDVTFCTRNCLQCPLCFTNLIMLSQSISDSSEASGTVYLQCPHCSWDSRRQPGNLTFSKHSSLYQQIRQIASNTKADENREASDPTTATTASRFSALSSFYQQLYDSLDAEEEQSNAHSAPPSPLFPKRANRSLETIRFLKSHYSRQQGPASSSPSLPAVTPASVLGELGRAGGVPSHKAREYEENEKERYVEYIGEEAEQEEALRVRDMTSLDISK</sequence>
<dbReference type="EMBL" id="MU971370">
    <property type="protein sequence ID" value="KAK9237380.1"/>
    <property type="molecule type" value="Genomic_DNA"/>
</dbReference>
<gene>
    <name evidence="1" type="ORF">V1525DRAFT_344161</name>
</gene>